<dbReference type="AlphaFoldDB" id="A0A371CVN0"/>
<evidence type="ECO:0000313" key="1">
    <source>
        <dbReference type="EMBL" id="RDX44337.1"/>
    </source>
</evidence>
<sequence length="155" mass="17262">MDSLVYATPSATSRIWRRYVLHYRCRVSKNVSIQAGTHRYLYGAEPPSSTVYTCETPSHVEATEVIRTPAGPGSIVSHLDPSTVCPSPVHGCHPRDYVQSLPGVERLPGRVASHVRFDNLRRVRNLSAARAHSLSPFSPRRYTVLYNTTREGCDA</sequence>
<dbReference type="Proteomes" id="UP000256964">
    <property type="component" value="Unassembled WGS sequence"/>
</dbReference>
<organism evidence="1 2">
    <name type="scientific">Lentinus brumalis</name>
    <dbReference type="NCBI Taxonomy" id="2498619"/>
    <lineage>
        <taxon>Eukaryota</taxon>
        <taxon>Fungi</taxon>
        <taxon>Dikarya</taxon>
        <taxon>Basidiomycota</taxon>
        <taxon>Agaricomycotina</taxon>
        <taxon>Agaricomycetes</taxon>
        <taxon>Polyporales</taxon>
        <taxon>Polyporaceae</taxon>
        <taxon>Lentinus</taxon>
    </lineage>
</organism>
<gene>
    <name evidence="1" type="ORF">OH76DRAFT_1103064</name>
</gene>
<protein>
    <submittedName>
        <fullName evidence="1">Uncharacterized protein</fullName>
    </submittedName>
</protein>
<dbReference type="EMBL" id="KZ857451">
    <property type="protein sequence ID" value="RDX44337.1"/>
    <property type="molecule type" value="Genomic_DNA"/>
</dbReference>
<accession>A0A371CVN0</accession>
<keyword evidence="2" id="KW-1185">Reference proteome</keyword>
<reference evidence="1 2" key="1">
    <citation type="journal article" date="2018" name="Biotechnol. Biofuels">
        <title>Integrative visual omics of the white-rot fungus Polyporus brumalis exposes the biotechnological potential of its oxidative enzymes for delignifying raw plant biomass.</title>
        <authorList>
            <person name="Miyauchi S."/>
            <person name="Rancon A."/>
            <person name="Drula E."/>
            <person name="Hage H."/>
            <person name="Chaduli D."/>
            <person name="Favel A."/>
            <person name="Grisel S."/>
            <person name="Henrissat B."/>
            <person name="Herpoel-Gimbert I."/>
            <person name="Ruiz-Duenas F.J."/>
            <person name="Chevret D."/>
            <person name="Hainaut M."/>
            <person name="Lin J."/>
            <person name="Wang M."/>
            <person name="Pangilinan J."/>
            <person name="Lipzen A."/>
            <person name="Lesage-Meessen L."/>
            <person name="Navarro D."/>
            <person name="Riley R."/>
            <person name="Grigoriev I.V."/>
            <person name="Zhou S."/>
            <person name="Raouche S."/>
            <person name="Rosso M.N."/>
        </authorList>
    </citation>
    <scope>NUCLEOTIDE SEQUENCE [LARGE SCALE GENOMIC DNA]</scope>
    <source>
        <strain evidence="1 2">BRFM 1820</strain>
    </source>
</reference>
<name>A0A371CVN0_9APHY</name>
<evidence type="ECO:0000313" key="2">
    <source>
        <dbReference type="Proteomes" id="UP000256964"/>
    </source>
</evidence>
<proteinExistence type="predicted"/>